<name>A0A837I6G7_9BACT</name>
<dbReference type="EMBL" id="LCHP01000011">
    <property type="protein sequence ID" value="KKT36205.1"/>
    <property type="molecule type" value="Genomic_DNA"/>
</dbReference>
<evidence type="ECO:0000256" key="1">
    <source>
        <dbReference type="SAM" id="Phobius"/>
    </source>
</evidence>
<reference evidence="2 3" key="1">
    <citation type="journal article" date="2015" name="Nature">
        <title>rRNA introns, odd ribosomes, and small enigmatic genomes across a large radiation of phyla.</title>
        <authorList>
            <person name="Brown C.T."/>
            <person name="Hug L.A."/>
            <person name="Thomas B.C."/>
            <person name="Sharon I."/>
            <person name="Castelle C.J."/>
            <person name="Singh A."/>
            <person name="Wilkins M.J."/>
            <person name="Williams K.H."/>
            <person name="Banfield J.F."/>
        </authorList>
    </citation>
    <scope>NUCLEOTIDE SEQUENCE [LARGE SCALE GENOMIC DNA]</scope>
</reference>
<keyword evidence="1" id="KW-0472">Membrane</keyword>
<evidence type="ECO:0000313" key="3">
    <source>
        <dbReference type="Proteomes" id="UP000033815"/>
    </source>
</evidence>
<keyword evidence="1" id="KW-1133">Transmembrane helix</keyword>
<organism evidence="2 3">
    <name type="scientific">Candidatus Nomurabacteria bacterium GW2011_GWB1_44_12</name>
    <dbReference type="NCBI Taxonomy" id="1618748"/>
    <lineage>
        <taxon>Bacteria</taxon>
        <taxon>Candidatus Nomuraibacteriota</taxon>
    </lineage>
</organism>
<sequence>MDKQTSKIKKKVFNFQAYLANKLKNPTFRKHYDEYGKQLEHAYSSSSQRGALLLELLIVTSILAVILSIGSQAVYVSMQSGKTSGESDTAMGLAGEALEQARAVADEKWQNIYDLTRGSQYHFVQSGNKWATSTGSELIPLNTGSFTRYVVVQNICRDTTAGVRNITGITDTDGTATTCTTSTGAFDPSTQKVTVTVSWQGSGSPVTISDYFIRWRNKVCNQTGWTTGGSGTTVKTCPDTNYDTISPAGKIDTTGGSLKLQQ</sequence>
<proteinExistence type="predicted"/>
<protein>
    <submittedName>
        <fullName evidence="2">Uncharacterized protein</fullName>
    </submittedName>
</protein>
<feature type="transmembrane region" description="Helical" evidence="1">
    <location>
        <begin position="52"/>
        <end position="75"/>
    </location>
</feature>
<dbReference type="AlphaFoldDB" id="A0A837I6G7"/>
<keyword evidence="1" id="KW-0812">Transmembrane</keyword>
<dbReference type="Proteomes" id="UP000033815">
    <property type="component" value="Unassembled WGS sequence"/>
</dbReference>
<gene>
    <name evidence="2" type="ORF">UW25_C0011G0003</name>
</gene>
<evidence type="ECO:0000313" key="2">
    <source>
        <dbReference type="EMBL" id="KKT36205.1"/>
    </source>
</evidence>
<comment type="caution">
    <text evidence="2">The sequence shown here is derived from an EMBL/GenBank/DDBJ whole genome shotgun (WGS) entry which is preliminary data.</text>
</comment>
<accession>A0A837I6G7</accession>